<gene>
    <name evidence="1" type="ORF">OQZ29_02650</name>
</gene>
<dbReference type="RefSeq" id="WP_010600995.1">
    <property type="nucleotide sequence ID" value="NZ_JAPJUH010000001.1"/>
</dbReference>
<organism evidence="1 2">
    <name type="scientific">Pedobacter agri</name>
    <dbReference type="NCBI Taxonomy" id="454586"/>
    <lineage>
        <taxon>Bacteria</taxon>
        <taxon>Pseudomonadati</taxon>
        <taxon>Bacteroidota</taxon>
        <taxon>Sphingobacteriia</taxon>
        <taxon>Sphingobacteriales</taxon>
        <taxon>Sphingobacteriaceae</taxon>
        <taxon>Pedobacter</taxon>
    </lineage>
</organism>
<sequence length="189" mass="20850">MKFFCLLFIFILLIQHKSSGQVTGRGCDFGDRVATVYLGTTTYYGSTKIVEAYKADVWLQVIRGNGYSGYKCGFINIYPSGSKWNGSQDVPYDGVNEITSRESDPKGCVLQTTYKSNHTIGEGEGSIVSYRYNDPKYFSNSDPSSSCPSATPPSNLPVDDYLPITLLVFGGLGFTSFSKRNFLNLKKVS</sequence>
<reference evidence="1" key="1">
    <citation type="submission" date="2022-11" db="EMBL/GenBank/DDBJ databases">
        <authorList>
            <person name="Graham C."/>
            <person name="Newman J.D."/>
        </authorList>
    </citation>
    <scope>NUCLEOTIDE SEQUENCE</scope>
    <source>
        <strain evidence="1">DSM 19486</strain>
    </source>
</reference>
<dbReference type="EMBL" id="JAPJUH010000001">
    <property type="protein sequence ID" value="MCX3263624.1"/>
    <property type="molecule type" value="Genomic_DNA"/>
</dbReference>
<protein>
    <submittedName>
        <fullName evidence="1">Uncharacterized protein</fullName>
    </submittedName>
</protein>
<dbReference type="Proteomes" id="UP001142592">
    <property type="component" value="Unassembled WGS sequence"/>
</dbReference>
<comment type="caution">
    <text evidence="1">The sequence shown here is derived from an EMBL/GenBank/DDBJ whole genome shotgun (WGS) entry which is preliminary data.</text>
</comment>
<keyword evidence="2" id="KW-1185">Reference proteome</keyword>
<evidence type="ECO:0000313" key="2">
    <source>
        <dbReference type="Proteomes" id="UP001142592"/>
    </source>
</evidence>
<name>A0A9X3I846_9SPHI</name>
<proteinExistence type="predicted"/>
<accession>A0A9X3I846</accession>
<dbReference type="AlphaFoldDB" id="A0A9X3I846"/>
<evidence type="ECO:0000313" key="1">
    <source>
        <dbReference type="EMBL" id="MCX3263624.1"/>
    </source>
</evidence>